<dbReference type="InterPro" id="IPR013128">
    <property type="entry name" value="Peptidase_C1A"/>
</dbReference>
<feature type="chain" id="PRO_5044674306" evidence="5">
    <location>
        <begin position="18"/>
        <end position="333"/>
    </location>
</feature>
<dbReference type="PROSITE" id="PS00639">
    <property type="entry name" value="THIOL_PROTEASE_HIS"/>
    <property type="match status" value="1"/>
</dbReference>
<dbReference type="FunFam" id="3.90.70.10:FF:000332">
    <property type="entry name" value="Cathepsin L1"/>
    <property type="match status" value="1"/>
</dbReference>
<dbReference type="InterPro" id="IPR038765">
    <property type="entry name" value="Papain-like_cys_pep_sf"/>
</dbReference>
<dbReference type="InterPro" id="IPR013201">
    <property type="entry name" value="Prot_inhib_I29"/>
</dbReference>
<dbReference type="CDD" id="cd02248">
    <property type="entry name" value="Peptidase_C1A"/>
    <property type="match status" value="1"/>
</dbReference>
<evidence type="ECO:0000259" key="7">
    <source>
        <dbReference type="SMART" id="SM00848"/>
    </source>
</evidence>
<dbReference type="GO" id="GO:0008234">
    <property type="term" value="F:cysteine-type peptidase activity"/>
    <property type="evidence" value="ECO:0007669"/>
    <property type="project" value="InterPro"/>
</dbReference>
<proteinExistence type="inferred from homology"/>
<dbReference type="Proteomes" id="UP001732720">
    <property type="component" value="Chromosome 13"/>
</dbReference>
<evidence type="ECO:0000256" key="1">
    <source>
        <dbReference type="ARBA" id="ARBA00008455"/>
    </source>
</evidence>
<evidence type="ECO:0000313" key="10">
    <source>
        <dbReference type="RefSeq" id="XP_020021639.1"/>
    </source>
</evidence>
<dbReference type="SUPFAM" id="SSF54001">
    <property type="entry name" value="Cysteine proteinases"/>
    <property type="match status" value="1"/>
</dbReference>
<reference evidence="10" key="2">
    <citation type="submission" date="2025-04" db="UniProtKB">
        <authorList>
            <consortium name="RefSeq"/>
        </authorList>
    </citation>
    <scope>IDENTIFICATION</scope>
    <source>
        <tissue evidence="10">Leukocyte</tissue>
    </source>
</reference>
<dbReference type="SMART" id="SM00645">
    <property type="entry name" value="Pept_C1"/>
    <property type="match status" value="1"/>
</dbReference>
<dbReference type="OrthoDB" id="10253408at2759"/>
<dbReference type="PANTHER" id="PTHR12411">
    <property type="entry name" value="CYSTEINE PROTEASE FAMILY C1-RELATED"/>
    <property type="match status" value="1"/>
</dbReference>
<keyword evidence="9" id="KW-1185">Reference proteome</keyword>
<dbReference type="KEGG" id="ccan:109687922"/>
<evidence type="ECO:0000256" key="2">
    <source>
        <dbReference type="ARBA" id="ARBA00023145"/>
    </source>
</evidence>
<name>A0A8C0WAR0_CASCN</name>
<evidence type="ECO:0000313" key="8">
    <source>
        <dbReference type="Ensembl" id="ENSCCNP00000007754.1"/>
    </source>
</evidence>
<dbReference type="GeneID" id="109687922"/>
<keyword evidence="5" id="KW-0732">Signal</keyword>
<dbReference type="Ensembl" id="ENSCCNT00000010252.1">
    <property type="protein sequence ID" value="ENSCCNP00000007754.1"/>
    <property type="gene ID" value="ENSCCNG00000006972.1"/>
</dbReference>
<sequence>MNPFLFLAIFCLGVTSAAPTLNHTLDAQWEEWKTKHNKTYSTDEEGQRRAVWEENLKMIELHNEECRHGKHGFTMEMNAFGDLTTEEFKQARNGFQRQRRRMVRVFQELEVKEIPKSVDWREKGFVTPVKNQGRCNACWAFSAVGALEGQMFKKTGKLVSLSEQNLVDCSRPQRNVGCRGGRMDFAFRYVQQNGGLDTEESYPYEARDGPCRYNPEHSAANATGEVHVPPNEEALAKAVATVGPISVALDASHNSFKFYRGGIYYEPKCNRFALDHGVLVVGYGFEGEESENRKYWLIKNSWGKNWGLNGYAKIARDRDNHCGIATWISYPIV</sequence>
<evidence type="ECO:0000256" key="5">
    <source>
        <dbReference type="SAM" id="SignalP"/>
    </source>
</evidence>
<keyword evidence="3" id="KW-1015">Disulfide bond</keyword>
<dbReference type="RefSeq" id="XP_020021639.1">
    <property type="nucleotide sequence ID" value="XM_020166050.1"/>
</dbReference>
<dbReference type="InterPro" id="IPR000668">
    <property type="entry name" value="Peptidase_C1A_C"/>
</dbReference>
<gene>
    <name evidence="8 10" type="primary">LOC109687922</name>
</gene>
<feature type="domain" description="Peptidase C1A papain C-terminal" evidence="6">
    <location>
        <begin position="114"/>
        <end position="332"/>
    </location>
</feature>
<evidence type="ECO:0000313" key="9">
    <source>
        <dbReference type="Proteomes" id="UP001732720"/>
    </source>
</evidence>
<feature type="signal peptide" evidence="5">
    <location>
        <begin position="1"/>
        <end position="17"/>
    </location>
</feature>
<dbReference type="GO" id="GO:0006508">
    <property type="term" value="P:proteolysis"/>
    <property type="evidence" value="ECO:0007669"/>
    <property type="project" value="InterPro"/>
</dbReference>
<comment type="similarity">
    <text evidence="1">Belongs to the peptidase C1 family.</text>
</comment>
<dbReference type="InterPro" id="IPR039417">
    <property type="entry name" value="Peptidase_C1A_papain-like"/>
</dbReference>
<accession>A0A8C0WAR0</accession>
<feature type="domain" description="Cathepsin propeptide inhibitor" evidence="7">
    <location>
        <begin position="29"/>
        <end position="88"/>
    </location>
</feature>
<evidence type="ECO:0000259" key="6">
    <source>
        <dbReference type="SMART" id="SM00645"/>
    </source>
</evidence>
<keyword evidence="2" id="KW-0865">Zymogen</keyword>
<evidence type="ECO:0000256" key="3">
    <source>
        <dbReference type="ARBA" id="ARBA00023157"/>
    </source>
</evidence>
<dbReference type="PRINTS" id="PR00705">
    <property type="entry name" value="PAPAIN"/>
</dbReference>
<organism evidence="8">
    <name type="scientific">Castor canadensis</name>
    <name type="common">American beaver</name>
    <dbReference type="NCBI Taxonomy" id="51338"/>
    <lineage>
        <taxon>Eukaryota</taxon>
        <taxon>Metazoa</taxon>
        <taxon>Chordata</taxon>
        <taxon>Craniata</taxon>
        <taxon>Vertebrata</taxon>
        <taxon>Euteleostomi</taxon>
        <taxon>Mammalia</taxon>
        <taxon>Eutheria</taxon>
        <taxon>Euarchontoglires</taxon>
        <taxon>Glires</taxon>
        <taxon>Rodentia</taxon>
        <taxon>Castorimorpha</taxon>
        <taxon>Castoridae</taxon>
        <taxon>Castor</taxon>
    </lineage>
</organism>
<dbReference type="SMART" id="SM00848">
    <property type="entry name" value="Inhibitor_I29"/>
    <property type="match status" value="1"/>
</dbReference>
<comment type="similarity">
    <text evidence="4">To the propeptide regions of cysteine proteases.</text>
</comment>
<dbReference type="InterPro" id="IPR025660">
    <property type="entry name" value="Pept_his_AS"/>
</dbReference>
<dbReference type="Pfam" id="PF00112">
    <property type="entry name" value="Peptidase_C1"/>
    <property type="match status" value="1"/>
</dbReference>
<dbReference type="FunFam" id="1.10.287.2250:FF:000003">
    <property type="entry name" value="Cathepsin L"/>
    <property type="match status" value="1"/>
</dbReference>
<reference evidence="8" key="1">
    <citation type="submission" date="2023-09" db="UniProtKB">
        <authorList>
            <consortium name="Ensembl"/>
        </authorList>
    </citation>
    <scope>IDENTIFICATION</scope>
</reference>
<evidence type="ECO:0000256" key="4">
    <source>
        <dbReference type="ARBA" id="ARBA00061596"/>
    </source>
</evidence>
<dbReference type="Pfam" id="PF08246">
    <property type="entry name" value="Inhibitor_I29"/>
    <property type="match status" value="1"/>
</dbReference>
<dbReference type="Gene3D" id="3.90.70.10">
    <property type="entry name" value="Cysteine proteinases"/>
    <property type="match status" value="1"/>
</dbReference>
<dbReference type="AlphaFoldDB" id="A0A8C0WAR0"/>
<protein>
    <submittedName>
        <fullName evidence="10">Cathepsin L1-like</fullName>
    </submittedName>
</protein>